<reference evidence="1 2" key="1">
    <citation type="submission" date="2020-08" db="EMBL/GenBank/DDBJ databases">
        <title>Novel species isolated from subtropical streams in China.</title>
        <authorList>
            <person name="Lu H."/>
        </authorList>
    </citation>
    <scope>NUCLEOTIDE SEQUENCE [LARGE SCALE GENOMIC DNA]</scope>
    <source>
        <strain evidence="1 2">NL8W</strain>
    </source>
</reference>
<evidence type="ECO:0000313" key="2">
    <source>
        <dbReference type="Proteomes" id="UP000646911"/>
    </source>
</evidence>
<name>A0ABR6Z9U9_9BURK</name>
<dbReference type="SUPFAM" id="SSF53850">
    <property type="entry name" value="Periplasmic binding protein-like II"/>
    <property type="match status" value="1"/>
</dbReference>
<sequence length="262" mass="29383">MLVLPLSLFSSHTQAACSRVINAPVTSLGFSVIVNGDSVTGIYPDIFRSLSSKETCQFQFSAVPRARLEVMFENGQADVLFPAIRTAKRDEHGYFIPLIHTRATLISLQSARPVIRSQQELLEQKTLKVVVVRGFDYGEAYQSIITELQKQGRLIVEADTVSAARILKASIADYTIMAPYIFAGAVQGDARVEDMADKLRFDPLPELPWSDSGIYLSKKSLSQEDRNVLQEMMEKAIRSGMVWKGFSRYYKPEVLKEGNRPR</sequence>
<comment type="caution">
    <text evidence="1">The sequence shown here is derived from an EMBL/GenBank/DDBJ whole genome shotgun (WGS) entry which is preliminary data.</text>
</comment>
<organism evidence="1 2">
    <name type="scientific">Undibacterium umbellatum</name>
    <dbReference type="NCBI Taxonomy" id="2762300"/>
    <lineage>
        <taxon>Bacteria</taxon>
        <taxon>Pseudomonadati</taxon>
        <taxon>Pseudomonadota</taxon>
        <taxon>Betaproteobacteria</taxon>
        <taxon>Burkholderiales</taxon>
        <taxon>Oxalobacteraceae</taxon>
        <taxon>Undibacterium</taxon>
    </lineage>
</organism>
<keyword evidence="2" id="KW-1185">Reference proteome</keyword>
<evidence type="ECO:0000313" key="1">
    <source>
        <dbReference type="EMBL" id="MBC3908399.1"/>
    </source>
</evidence>
<proteinExistence type="predicted"/>
<accession>A0ABR6Z9U9</accession>
<dbReference type="EMBL" id="JACOFX010000005">
    <property type="protein sequence ID" value="MBC3908399.1"/>
    <property type="molecule type" value="Genomic_DNA"/>
</dbReference>
<gene>
    <name evidence="1" type="ORF">H8L47_12600</name>
</gene>
<dbReference type="Gene3D" id="3.40.190.10">
    <property type="entry name" value="Periplasmic binding protein-like II"/>
    <property type="match status" value="2"/>
</dbReference>
<protein>
    <submittedName>
        <fullName evidence="1">Transporter substrate-binding domain-containing protein</fullName>
    </submittedName>
</protein>
<dbReference type="Proteomes" id="UP000646911">
    <property type="component" value="Unassembled WGS sequence"/>
</dbReference>